<dbReference type="InterPro" id="IPR000873">
    <property type="entry name" value="AMP-dep_synth/lig_dom"/>
</dbReference>
<dbReference type="GO" id="GO:0016878">
    <property type="term" value="F:acid-thiol ligase activity"/>
    <property type="evidence" value="ECO:0007669"/>
    <property type="project" value="UniProtKB-ARBA"/>
</dbReference>
<evidence type="ECO:0000259" key="2">
    <source>
        <dbReference type="Pfam" id="PF13193"/>
    </source>
</evidence>
<dbReference type="RefSeq" id="WP_052032887.1">
    <property type="nucleotide sequence ID" value="NZ_BAWF01000005.1"/>
</dbReference>
<keyword evidence="3" id="KW-0436">Ligase</keyword>
<sequence length="515" mass="54937">MSTTTWPEGNIAHLLAVRAAEAPGAGFVYADRQGPWTYADIAAAAALVAERLRAQGVAQGDRVVVRIGNDERFPVAAYAVWSVGAVVVPMHPRVPVSDAFAIRDVLGPVAVLGDTEDPLATTLIAPFLDVARFPAGKDEQVELDVAAVDADAPALVLLTSGSTGTPKGVPLTHANAWANLRSTASAFSSRTDRFPVAPADRSPNLVANPVSHTAGILRVLLASFVGRRIVLVGKFAVPLVLDLLDEHGIDNLTINPSMIRMLLEEAPEGRDLASVKYVSSGTAPLPPALRERFEQRFTVPILQAYGQTEAFGGIAVESVRDVLAGRRRPESVGKPLRGIEVRIQGSDGPLGVGVEGEIQVKSGSMSRRYAGGGDTATVTGDGWLRTGDLGRLDDEGYLYVTGRMKNLIIAGGFNVYPDELEAVLEADDAVREAVVLGMPDERLGEVPVALVELLDDNASSDSVLSRAAERLVPYKRPRALFIVDSLPRVANGKPDRTRCRELIEHLTHIESVEAR</sequence>
<dbReference type="AlphaFoldDB" id="X0PKV0"/>
<dbReference type="Proteomes" id="UP000019491">
    <property type="component" value="Unassembled WGS sequence"/>
</dbReference>
<dbReference type="PANTHER" id="PTHR43767:SF1">
    <property type="entry name" value="NONRIBOSOMAL PEPTIDE SYNTHASE PES1 (EUROFUNG)-RELATED"/>
    <property type="match status" value="1"/>
</dbReference>
<evidence type="ECO:0000313" key="4">
    <source>
        <dbReference type="Proteomes" id="UP000019491"/>
    </source>
</evidence>
<dbReference type="InterPro" id="IPR050237">
    <property type="entry name" value="ATP-dep_AMP-bd_enzyme"/>
</dbReference>
<keyword evidence="4" id="KW-1185">Reference proteome</keyword>
<proteinExistence type="predicted"/>
<accession>X0PKV0</accession>
<protein>
    <submittedName>
        <fullName evidence="3">Putative fatty-acid--CoA ligase</fullName>
    </submittedName>
</protein>
<evidence type="ECO:0000313" key="3">
    <source>
        <dbReference type="EMBL" id="GAF43039.1"/>
    </source>
</evidence>
<dbReference type="InterPro" id="IPR020845">
    <property type="entry name" value="AMP-binding_CS"/>
</dbReference>
<dbReference type="Pfam" id="PF13193">
    <property type="entry name" value="AMP-binding_C"/>
    <property type="match status" value="1"/>
</dbReference>
<name>X0PKV0_RHOWR</name>
<dbReference type="Pfam" id="PF00501">
    <property type="entry name" value="AMP-binding"/>
    <property type="match status" value="1"/>
</dbReference>
<dbReference type="InterPro" id="IPR042099">
    <property type="entry name" value="ANL_N_sf"/>
</dbReference>
<dbReference type="SUPFAM" id="SSF56801">
    <property type="entry name" value="Acetyl-CoA synthetase-like"/>
    <property type="match status" value="1"/>
</dbReference>
<gene>
    <name evidence="3" type="ORF">RW1_005_01480</name>
</gene>
<reference evidence="3 4" key="1">
    <citation type="submission" date="2014-02" db="EMBL/GenBank/DDBJ databases">
        <title>Whole genome shotgun sequence of Rhodococcus wratislaviensis NBRC 100605.</title>
        <authorList>
            <person name="Hosoyama A."/>
            <person name="Tsuchikane K."/>
            <person name="Yoshida I."/>
            <person name="Ohji S."/>
            <person name="Ichikawa N."/>
            <person name="Yamazoe A."/>
            <person name="Fujita N."/>
        </authorList>
    </citation>
    <scope>NUCLEOTIDE SEQUENCE [LARGE SCALE GENOMIC DNA]</scope>
    <source>
        <strain evidence="3 4">NBRC 100605</strain>
    </source>
</reference>
<feature type="domain" description="AMP-dependent synthetase/ligase" evidence="1">
    <location>
        <begin position="18"/>
        <end position="369"/>
    </location>
</feature>
<dbReference type="Gene3D" id="3.30.300.30">
    <property type="match status" value="1"/>
</dbReference>
<dbReference type="PANTHER" id="PTHR43767">
    <property type="entry name" value="LONG-CHAIN-FATTY-ACID--COA LIGASE"/>
    <property type="match status" value="1"/>
</dbReference>
<dbReference type="OrthoDB" id="9803968at2"/>
<dbReference type="Gene3D" id="3.40.50.12780">
    <property type="entry name" value="N-terminal domain of ligase-like"/>
    <property type="match status" value="1"/>
</dbReference>
<dbReference type="PROSITE" id="PS00455">
    <property type="entry name" value="AMP_BINDING"/>
    <property type="match status" value="1"/>
</dbReference>
<dbReference type="InterPro" id="IPR025110">
    <property type="entry name" value="AMP-bd_C"/>
</dbReference>
<dbReference type="InterPro" id="IPR045851">
    <property type="entry name" value="AMP-bd_C_sf"/>
</dbReference>
<comment type="caution">
    <text evidence="3">The sequence shown here is derived from an EMBL/GenBank/DDBJ whole genome shotgun (WGS) entry which is preliminary data.</text>
</comment>
<feature type="domain" description="AMP-binding enzyme C-terminal" evidence="2">
    <location>
        <begin position="419"/>
        <end position="493"/>
    </location>
</feature>
<evidence type="ECO:0000259" key="1">
    <source>
        <dbReference type="Pfam" id="PF00501"/>
    </source>
</evidence>
<organism evidence="3 4">
    <name type="scientific">Rhodococcus wratislaviensis NBRC 100605</name>
    <dbReference type="NCBI Taxonomy" id="1219028"/>
    <lineage>
        <taxon>Bacteria</taxon>
        <taxon>Bacillati</taxon>
        <taxon>Actinomycetota</taxon>
        <taxon>Actinomycetes</taxon>
        <taxon>Mycobacteriales</taxon>
        <taxon>Nocardiaceae</taxon>
        <taxon>Rhodococcus</taxon>
    </lineage>
</organism>
<dbReference type="EMBL" id="BAWF01000005">
    <property type="protein sequence ID" value="GAF43039.1"/>
    <property type="molecule type" value="Genomic_DNA"/>
</dbReference>